<evidence type="ECO:0000256" key="3">
    <source>
        <dbReference type="ARBA" id="ARBA00023160"/>
    </source>
</evidence>
<protein>
    <submittedName>
        <fullName evidence="4">Estradiol 17-beta-dehydrogenase 8</fullName>
    </submittedName>
</protein>
<keyword evidence="3" id="KW-0443">Lipid metabolism</keyword>
<dbReference type="PRINTS" id="PR00081">
    <property type="entry name" value="GDHRDH"/>
</dbReference>
<dbReference type="GO" id="GO:0006633">
    <property type="term" value="P:fatty acid biosynthetic process"/>
    <property type="evidence" value="ECO:0007669"/>
    <property type="project" value="UniProtKB-KW"/>
</dbReference>
<keyword evidence="3" id="KW-0276">Fatty acid metabolism</keyword>
<gene>
    <name evidence="4" type="ORF">Cadr_000022012</name>
</gene>
<keyword evidence="5" id="KW-1185">Reference proteome</keyword>
<organism evidence="4 5">
    <name type="scientific">Camelus dromedarius</name>
    <name type="common">Dromedary</name>
    <name type="synonym">Arabian camel</name>
    <dbReference type="NCBI Taxonomy" id="9838"/>
    <lineage>
        <taxon>Eukaryota</taxon>
        <taxon>Metazoa</taxon>
        <taxon>Chordata</taxon>
        <taxon>Craniata</taxon>
        <taxon>Vertebrata</taxon>
        <taxon>Euteleostomi</taxon>
        <taxon>Mammalia</taxon>
        <taxon>Eutheria</taxon>
        <taxon>Laurasiatheria</taxon>
        <taxon>Artiodactyla</taxon>
        <taxon>Tylopoda</taxon>
        <taxon>Camelidae</taxon>
        <taxon>Camelus</taxon>
    </lineage>
</organism>
<evidence type="ECO:0000313" key="4">
    <source>
        <dbReference type="EMBL" id="KAB1261257.1"/>
    </source>
</evidence>
<dbReference type="PANTHER" id="PTHR42760">
    <property type="entry name" value="SHORT-CHAIN DEHYDROGENASES/REDUCTASES FAMILY MEMBER"/>
    <property type="match status" value="1"/>
</dbReference>
<keyword evidence="3" id="KW-0444">Lipid biosynthesis</keyword>
<dbReference type="GO" id="GO:0006703">
    <property type="term" value="P:estrogen biosynthetic process"/>
    <property type="evidence" value="ECO:0007669"/>
    <property type="project" value="TreeGrafter"/>
</dbReference>
<evidence type="ECO:0000256" key="1">
    <source>
        <dbReference type="ARBA" id="ARBA00005194"/>
    </source>
</evidence>
<sequence length="178" mass="18621">MASQLRLRSALALVTGAGGGIGRAVSVRLAAEGAAVAACDLDGAAARETVRLLGGPGSEEGAPCGAHAAFQADVSETRAVRRLLEQVQACFSRPPSVVVSCAGITRDEFLLHMSEDDWDRVIAVNLKVVTSEPHGIRCNSVLPGFIKTPMIQKVPQKVLDKVTGMIPMGRVGDPEGEH</sequence>
<comment type="pathway">
    <text evidence="1">Lipid metabolism; fatty acid biosynthesis.</text>
</comment>
<dbReference type="InterPro" id="IPR036291">
    <property type="entry name" value="NAD(P)-bd_dom_sf"/>
</dbReference>
<reference evidence="4 5" key="1">
    <citation type="journal article" date="2019" name="Mol. Ecol. Resour.">
        <title>Improving Illumina assemblies with Hi-C and long reads: an example with the North African dromedary.</title>
        <authorList>
            <person name="Elbers J.P."/>
            <person name="Rogers M.F."/>
            <person name="Perelman P.L."/>
            <person name="Proskuryakova A.A."/>
            <person name="Serdyukova N.A."/>
            <person name="Johnson W.E."/>
            <person name="Horin P."/>
            <person name="Corander J."/>
            <person name="Murphy D."/>
            <person name="Burger P.A."/>
        </authorList>
    </citation>
    <scope>NUCLEOTIDE SEQUENCE [LARGE SCALE GENOMIC DNA]</scope>
    <source>
        <strain evidence="4">Drom800</strain>
        <tissue evidence="4">Blood</tissue>
    </source>
</reference>
<comment type="caution">
    <text evidence="4">The sequence shown here is derived from an EMBL/GenBank/DDBJ whole genome shotgun (WGS) entry which is preliminary data.</text>
</comment>
<dbReference type="Pfam" id="PF13561">
    <property type="entry name" value="adh_short_C2"/>
    <property type="match status" value="1"/>
</dbReference>
<dbReference type="GO" id="GO:0004303">
    <property type="term" value="F:estradiol 17-beta-dehydrogenase [NAD(P)+] activity"/>
    <property type="evidence" value="ECO:0007669"/>
    <property type="project" value="TreeGrafter"/>
</dbReference>
<dbReference type="GO" id="GO:0048038">
    <property type="term" value="F:quinone binding"/>
    <property type="evidence" value="ECO:0007669"/>
    <property type="project" value="TreeGrafter"/>
</dbReference>
<dbReference type="EMBL" id="JWIN03000020">
    <property type="protein sequence ID" value="KAB1261257.1"/>
    <property type="molecule type" value="Genomic_DNA"/>
</dbReference>
<comment type="similarity">
    <text evidence="2">Belongs to the short-chain dehydrogenases/reductases (SDR) family.</text>
</comment>
<dbReference type="Pfam" id="PF00106">
    <property type="entry name" value="adh_short"/>
    <property type="match status" value="1"/>
</dbReference>
<accession>A0A5N4CQQ7</accession>
<dbReference type="PANTHER" id="PTHR42760:SF128">
    <property type="entry name" value="HYDROXYSTEROID 17-BETA DEHYDROGENASE 8"/>
    <property type="match status" value="1"/>
</dbReference>
<keyword evidence="3" id="KW-0275">Fatty acid biosynthesis</keyword>
<dbReference type="AlphaFoldDB" id="A0A5N4CQQ7"/>
<evidence type="ECO:0000256" key="2">
    <source>
        <dbReference type="ARBA" id="ARBA00006484"/>
    </source>
</evidence>
<dbReference type="Gene3D" id="3.40.50.720">
    <property type="entry name" value="NAD(P)-binding Rossmann-like Domain"/>
    <property type="match status" value="2"/>
</dbReference>
<evidence type="ECO:0000313" key="5">
    <source>
        <dbReference type="Proteomes" id="UP000299084"/>
    </source>
</evidence>
<dbReference type="InterPro" id="IPR002347">
    <property type="entry name" value="SDR_fam"/>
</dbReference>
<dbReference type="SUPFAM" id="SSF51735">
    <property type="entry name" value="NAD(P)-binding Rossmann-fold domains"/>
    <property type="match status" value="1"/>
</dbReference>
<dbReference type="Proteomes" id="UP000299084">
    <property type="component" value="Unassembled WGS sequence"/>
</dbReference>
<proteinExistence type="inferred from homology"/>
<name>A0A5N4CQQ7_CAMDR</name>